<dbReference type="AlphaFoldDB" id="W5WG14"/>
<accession>W5WG14</accession>
<dbReference type="InterPro" id="IPR001789">
    <property type="entry name" value="Sig_transdc_resp-reg_receiver"/>
</dbReference>
<dbReference type="InterPro" id="IPR039420">
    <property type="entry name" value="WalR-like"/>
</dbReference>
<evidence type="ECO:0000313" key="7">
    <source>
        <dbReference type="Proteomes" id="UP000019225"/>
    </source>
</evidence>
<feature type="domain" description="Response regulatory" evidence="5">
    <location>
        <begin position="3"/>
        <end position="119"/>
    </location>
</feature>
<dbReference type="RefSeq" id="WP_025359460.1">
    <property type="nucleotide sequence ID" value="NZ_CP007155.1"/>
</dbReference>
<dbReference type="Proteomes" id="UP000019225">
    <property type="component" value="Chromosome"/>
</dbReference>
<dbReference type="InterPro" id="IPR016032">
    <property type="entry name" value="Sig_transdc_resp-reg_C-effctor"/>
</dbReference>
<dbReference type="SMART" id="SM00421">
    <property type="entry name" value="HTH_LUXR"/>
    <property type="match status" value="1"/>
</dbReference>
<name>W5WG14_9PSEU</name>
<feature type="domain" description="HTH luxR-type" evidence="4">
    <location>
        <begin position="144"/>
        <end position="209"/>
    </location>
</feature>
<dbReference type="PANTHER" id="PTHR43214:SF43">
    <property type="entry name" value="TWO-COMPONENT RESPONSE REGULATOR"/>
    <property type="match status" value="1"/>
</dbReference>
<dbReference type="PROSITE" id="PS00622">
    <property type="entry name" value="HTH_LUXR_1"/>
    <property type="match status" value="1"/>
</dbReference>
<dbReference type="PRINTS" id="PR00038">
    <property type="entry name" value="HTHLUXR"/>
</dbReference>
<dbReference type="STRING" id="1449976.KALB_6196"/>
<dbReference type="PROSITE" id="PS50043">
    <property type="entry name" value="HTH_LUXR_2"/>
    <property type="match status" value="1"/>
</dbReference>
<dbReference type="GO" id="GO:0003677">
    <property type="term" value="F:DNA binding"/>
    <property type="evidence" value="ECO:0007669"/>
    <property type="project" value="UniProtKB-KW"/>
</dbReference>
<dbReference type="GO" id="GO:0000160">
    <property type="term" value="P:phosphorelay signal transduction system"/>
    <property type="evidence" value="ECO:0007669"/>
    <property type="project" value="InterPro"/>
</dbReference>
<feature type="modified residue" description="4-aspartylphosphate" evidence="3">
    <location>
        <position position="54"/>
    </location>
</feature>
<dbReference type="Pfam" id="PF00196">
    <property type="entry name" value="GerE"/>
    <property type="match status" value="1"/>
</dbReference>
<dbReference type="CDD" id="cd06170">
    <property type="entry name" value="LuxR_C_like"/>
    <property type="match status" value="1"/>
</dbReference>
<dbReference type="KEGG" id="kal:KALB_6196"/>
<dbReference type="HOGENOM" id="CLU_000445_90_10_11"/>
<evidence type="ECO:0000256" key="1">
    <source>
        <dbReference type="ARBA" id="ARBA00022553"/>
    </source>
</evidence>
<dbReference type="Pfam" id="PF00072">
    <property type="entry name" value="Response_reg"/>
    <property type="match status" value="1"/>
</dbReference>
<dbReference type="SMART" id="SM00448">
    <property type="entry name" value="REC"/>
    <property type="match status" value="1"/>
</dbReference>
<organism evidence="6 7">
    <name type="scientific">Kutzneria albida DSM 43870</name>
    <dbReference type="NCBI Taxonomy" id="1449976"/>
    <lineage>
        <taxon>Bacteria</taxon>
        <taxon>Bacillati</taxon>
        <taxon>Actinomycetota</taxon>
        <taxon>Actinomycetes</taxon>
        <taxon>Pseudonocardiales</taxon>
        <taxon>Pseudonocardiaceae</taxon>
        <taxon>Kutzneria</taxon>
    </lineage>
</organism>
<proteinExistence type="predicted"/>
<dbReference type="PROSITE" id="PS50110">
    <property type="entry name" value="RESPONSE_REGULATORY"/>
    <property type="match status" value="1"/>
</dbReference>
<keyword evidence="1 3" id="KW-0597">Phosphoprotein</keyword>
<evidence type="ECO:0000256" key="2">
    <source>
        <dbReference type="ARBA" id="ARBA00023125"/>
    </source>
</evidence>
<reference evidence="6 7" key="1">
    <citation type="journal article" date="2014" name="BMC Genomics">
        <title>Complete genome sequence of producer of the glycopeptide antibiotic Aculeximycin Kutzneria albida DSM 43870T, a representative of minor genus of Pseudonocardiaceae.</title>
        <authorList>
            <person name="Rebets Y."/>
            <person name="Tokovenko B."/>
            <person name="Lushchyk I."/>
            <person name="Ruckert C."/>
            <person name="Zaburannyi N."/>
            <person name="Bechthold A."/>
            <person name="Kalinowski J."/>
            <person name="Luzhetskyy A."/>
        </authorList>
    </citation>
    <scope>NUCLEOTIDE SEQUENCE [LARGE SCALE GENOMIC DNA]</scope>
    <source>
        <strain evidence="6">DSM 43870</strain>
    </source>
</reference>
<dbReference type="eggNOG" id="COG2197">
    <property type="taxonomic scope" value="Bacteria"/>
</dbReference>
<dbReference type="InterPro" id="IPR000792">
    <property type="entry name" value="Tscrpt_reg_LuxR_C"/>
</dbReference>
<keyword evidence="7" id="KW-1185">Reference proteome</keyword>
<evidence type="ECO:0000259" key="4">
    <source>
        <dbReference type="PROSITE" id="PS50043"/>
    </source>
</evidence>
<dbReference type="SUPFAM" id="SSF46894">
    <property type="entry name" value="C-terminal effector domain of the bipartite response regulators"/>
    <property type="match status" value="1"/>
</dbReference>
<dbReference type="PANTHER" id="PTHR43214">
    <property type="entry name" value="TWO-COMPONENT RESPONSE REGULATOR"/>
    <property type="match status" value="1"/>
</dbReference>
<evidence type="ECO:0000259" key="5">
    <source>
        <dbReference type="PROSITE" id="PS50110"/>
    </source>
</evidence>
<dbReference type="CDD" id="cd17535">
    <property type="entry name" value="REC_NarL-like"/>
    <property type="match status" value="1"/>
</dbReference>
<dbReference type="GO" id="GO:0006355">
    <property type="term" value="P:regulation of DNA-templated transcription"/>
    <property type="evidence" value="ECO:0007669"/>
    <property type="project" value="InterPro"/>
</dbReference>
<keyword evidence="2" id="KW-0238">DNA-binding</keyword>
<dbReference type="Gene3D" id="3.40.50.2300">
    <property type="match status" value="1"/>
</dbReference>
<protein>
    <submittedName>
        <fullName evidence="6">Uncharacterized protein</fullName>
    </submittedName>
</protein>
<dbReference type="OrthoDB" id="9808843at2"/>
<sequence>MVNVVIADGHLDARRHLSSLLDGVPGMRVAGTAGTGREAVREVVSHRTDVLVVDLQLREHDGFTTIREVRRTAPGVAVLVRTELADTQSLLSAVRAGALGYLLDDADENCLIRAIGSVADGCAIFCPRIASRFTHLLVDATTAHQAPFPELTDRESQVLELLASGMSNPAIARTLRLAAKTVGNHNSAIFTKLGVTTRAEAIRKATQAGIGRTTY</sequence>
<dbReference type="InterPro" id="IPR011006">
    <property type="entry name" value="CheY-like_superfamily"/>
</dbReference>
<evidence type="ECO:0000313" key="6">
    <source>
        <dbReference type="EMBL" id="AHH99556.1"/>
    </source>
</evidence>
<evidence type="ECO:0000256" key="3">
    <source>
        <dbReference type="PROSITE-ProRule" id="PRU00169"/>
    </source>
</evidence>
<dbReference type="InterPro" id="IPR058245">
    <property type="entry name" value="NreC/VraR/RcsB-like_REC"/>
</dbReference>
<dbReference type="EMBL" id="CP007155">
    <property type="protein sequence ID" value="AHH99556.1"/>
    <property type="molecule type" value="Genomic_DNA"/>
</dbReference>
<dbReference type="SUPFAM" id="SSF52172">
    <property type="entry name" value="CheY-like"/>
    <property type="match status" value="1"/>
</dbReference>
<gene>
    <name evidence="6" type="ORF">KALB_6196</name>
</gene>